<sequence length="375" mass="43187">MAQLPNEMIQLILIRLEVRDLIRCRSVSKLWKSWISESNFIKAHLEHSYLQDCEKNKKGNRRIAMSASRCGDWIYDPDKILSVCRTRHLLGSSNGLVCVSPSRTEFLLINPETREVNKLEEPQIPQEGYMIYGFGYDSSKDDYKVVLGFRKGSSHICFLKFSLKSNVWEVIGDVNYTFVSRVGFLHSGALHWVVCHGSAYQMPVILSFDLNEDKFEEIPQPCKWAEHLGSINGCLCVFDVLEEVWMMNEYNVRESWEIVEPKDKIKTEIVHCLKDLMHYIPNKRPLCLKQRVDHTPKFIAAPLYTPSLVSPHIFKKPNKTKQETSIIKSRKVPKVCLHSASSSEVGNHERSALKRAKQALHDCRLVTMVHGNDLE</sequence>
<dbReference type="PANTHER" id="PTHR31672">
    <property type="entry name" value="BNACNNG10540D PROTEIN"/>
    <property type="match status" value="1"/>
</dbReference>
<dbReference type="SMART" id="SM00256">
    <property type="entry name" value="FBOX"/>
    <property type="match status" value="1"/>
</dbReference>
<accession>A0A9R1WJD7</accession>
<dbReference type="InterPro" id="IPR036047">
    <property type="entry name" value="F-box-like_dom_sf"/>
</dbReference>
<proteinExistence type="predicted"/>
<dbReference type="AlphaFoldDB" id="A0A9R1WJD7"/>
<dbReference type="PROSITE" id="PS50181">
    <property type="entry name" value="FBOX"/>
    <property type="match status" value="1"/>
</dbReference>
<dbReference type="Pfam" id="PF08268">
    <property type="entry name" value="FBA_3"/>
    <property type="match status" value="1"/>
</dbReference>
<name>A0A9R1WJD7_LACSA</name>
<dbReference type="NCBIfam" id="TIGR01640">
    <property type="entry name" value="F_box_assoc_1"/>
    <property type="match status" value="1"/>
</dbReference>
<feature type="domain" description="F-box" evidence="1">
    <location>
        <begin position="1"/>
        <end position="44"/>
    </location>
</feature>
<dbReference type="Pfam" id="PF00646">
    <property type="entry name" value="F-box"/>
    <property type="match status" value="1"/>
</dbReference>
<dbReference type="InterPro" id="IPR050796">
    <property type="entry name" value="SCF_F-box_component"/>
</dbReference>
<reference evidence="2 3" key="1">
    <citation type="journal article" date="2017" name="Nat. Commun.">
        <title>Genome assembly with in vitro proximity ligation data and whole-genome triplication in lettuce.</title>
        <authorList>
            <person name="Reyes-Chin-Wo S."/>
            <person name="Wang Z."/>
            <person name="Yang X."/>
            <person name="Kozik A."/>
            <person name="Arikit S."/>
            <person name="Song C."/>
            <person name="Xia L."/>
            <person name="Froenicke L."/>
            <person name="Lavelle D.O."/>
            <person name="Truco M.J."/>
            <person name="Xia R."/>
            <person name="Zhu S."/>
            <person name="Xu C."/>
            <person name="Xu H."/>
            <person name="Xu X."/>
            <person name="Cox K."/>
            <person name="Korf I."/>
            <person name="Meyers B.C."/>
            <person name="Michelmore R.W."/>
        </authorList>
    </citation>
    <scope>NUCLEOTIDE SEQUENCE [LARGE SCALE GENOMIC DNA]</scope>
    <source>
        <strain evidence="3">cv. Salinas</strain>
        <tissue evidence="2">Seedlings</tissue>
    </source>
</reference>
<evidence type="ECO:0000259" key="1">
    <source>
        <dbReference type="PROSITE" id="PS50181"/>
    </source>
</evidence>
<dbReference type="InterPro" id="IPR013187">
    <property type="entry name" value="F-box-assoc_dom_typ3"/>
</dbReference>
<dbReference type="EMBL" id="NBSK02000001">
    <property type="protein sequence ID" value="KAJ0226516.1"/>
    <property type="molecule type" value="Genomic_DNA"/>
</dbReference>
<dbReference type="InterPro" id="IPR001810">
    <property type="entry name" value="F-box_dom"/>
</dbReference>
<gene>
    <name evidence="2" type="ORF">LSAT_V11C100028040</name>
</gene>
<dbReference type="Gene3D" id="1.20.1280.50">
    <property type="match status" value="1"/>
</dbReference>
<dbReference type="Proteomes" id="UP000235145">
    <property type="component" value="Unassembled WGS sequence"/>
</dbReference>
<dbReference type="InterPro" id="IPR017451">
    <property type="entry name" value="F-box-assoc_interact_dom"/>
</dbReference>
<comment type="caution">
    <text evidence="2">The sequence shown here is derived from an EMBL/GenBank/DDBJ whole genome shotgun (WGS) entry which is preliminary data.</text>
</comment>
<keyword evidence="3" id="KW-1185">Reference proteome</keyword>
<dbReference type="PANTHER" id="PTHR31672:SF13">
    <property type="entry name" value="F-BOX PROTEIN CPR30-LIKE"/>
    <property type="match status" value="1"/>
</dbReference>
<evidence type="ECO:0000313" key="3">
    <source>
        <dbReference type="Proteomes" id="UP000235145"/>
    </source>
</evidence>
<protein>
    <recommendedName>
        <fullName evidence="1">F-box domain-containing protein</fullName>
    </recommendedName>
</protein>
<organism evidence="2 3">
    <name type="scientific">Lactuca sativa</name>
    <name type="common">Garden lettuce</name>
    <dbReference type="NCBI Taxonomy" id="4236"/>
    <lineage>
        <taxon>Eukaryota</taxon>
        <taxon>Viridiplantae</taxon>
        <taxon>Streptophyta</taxon>
        <taxon>Embryophyta</taxon>
        <taxon>Tracheophyta</taxon>
        <taxon>Spermatophyta</taxon>
        <taxon>Magnoliopsida</taxon>
        <taxon>eudicotyledons</taxon>
        <taxon>Gunneridae</taxon>
        <taxon>Pentapetalae</taxon>
        <taxon>asterids</taxon>
        <taxon>campanulids</taxon>
        <taxon>Asterales</taxon>
        <taxon>Asteraceae</taxon>
        <taxon>Cichorioideae</taxon>
        <taxon>Cichorieae</taxon>
        <taxon>Lactucinae</taxon>
        <taxon>Lactuca</taxon>
    </lineage>
</organism>
<evidence type="ECO:0000313" key="2">
    <source>
        <dbReference type="EMBL" id="KAJ0226516.1"/>
    </source>
</evidence>
<dbReference type="SUPFAM" id="SSF81383">
    <property type="entry name" value="F-box domain"/>
    <property type="match status" value="1"/>
</dbReference>